<comment type="caution">
    <text evidence="2">The sequence shown here is derived from an EMBL/GenBank/DDBJ whole genome shotgun (WGS) entry which is preliminary data.</text>
</comment>
<organism evidence="2 3">
    <name type="scientific">Mikania micrantha</name>
    <name type="common">bitter vine</name>
    <dbReference type="NCBI Taxonomy" id="192012"/>
    <lineage>
        <taxon>Eukaryota</taxon>
        <taxon>Viridiplantae</taxon>
        <taxon>Streptophyta</taxon>
        <taxon>Embryophyta</taxon>
        <taxon>Tracheophyta</taxon>
        <taxon>Spermatophyta</taxon>
        <taxon>Magnoliopsida</taxon>
        <taxon>eudicotyledons</taxon>
        <taxon>Gunneridae</taxon>
        <taxon>Pentapetalae</taxon>
        <taxon>asterids</taxon>
        <taxon>campanulids</taxon>
        <taxon>Asterales</taxon>
        <taxon>Asteraceae</taxon>
        <taxon>Asteroideae</taxon>
        <taxon>Heliantheae alliance</taxon>
        <taxon>Eupatorieae</taxon>
        <taxon>Mikania</taxon>
    </lineage>
</organism>
<evidence type="ECO:0000313" key="2">
    <source>
        <dbReference type="EMBL" id="KAD4889067.1"/>
    </source>
</evidence>
<gene>
    <name evidence="2" type="ORF">E3N88_21140</name>
</gene>
<evidence type="ECO:0000259" key="1">
    <source>
        <dbReference type="Pfam" id="PF25821"/>
    </source>
</evidence>
<dbReference type="OrthoDB" id="1898295at2759"/>
<accession>A0A5N6NLQ5</accession>
<dbReference type="Proteomes" id="UP000326396">
    <property type="component" value="Linkage Group LG19"/>
</dbReference>
<protein>
    <recommendedName>
        <fullName evidence="1">DUF7950 domain-containing protein</fullName>
    </recommendedName>
</protein>
<feature type="domain" description="DUF7950" evidence="1">
    <location>
        <begin position="174"/>
        <end position="311"/>
    </location>
</feature>
<dbReference type="Pfam" id="PF25821">
    <property type="entry name" value="DUF7950"/>
    <property type="match status" value="1"/>
</dbReference>
<keyword evidence="3" id="KW-1185">Reference proteome</keyword>
<dbReference type="PANTHER" id="PTHR33595:SF7">
    <property type="entry name" value="OS12G0242500 PROTEIN"/>
    <property type="match status" value="1"/>
</dbReference>
<dbReference type="EMBL" id="SZYD01000011">
    <property type="protein sequence ID" value="KAD4889067.1"/>
    <property type="molecule type" value="Genomic_DNA"/>
</dbReference>
<dbReference type="AlphaFoldDB" id="A0A5N6NLQ5"/>
<sequence length="314" mass="34182">MNGKGGCCIAKYGGGGGGGGGMSKVDRIMLKFRPIAPKPVADGSASGGLATDNSNGYVKCGRIKRKYVRVKKNKNDNSKRRGDESMKFKAWSSSSPPVVTLPLLPEIPDRKLKTVTGSSDLLSPVVITTCRNSSSINNKKMLAPGPVWLSFKDQELVRVHKPVQPPPARLPQVVSYVTVESVTDTWVDWKVLGCTDEEIMMNMEKDTCPGFISDGQDRVVWTNTAFRNMSGIGHVIDGDDIAVVLVRKDERTRSPVTYPAFTCKVRVTFAAVHGHRKTTSPCSPALTLPCDGWRMERGSCAWRLDVIAALSLGR</sequence>
<dbReference type="InterPro" id="IPR057710">
    <property type="entry name" value="DUF7950"/>
</dbReference>
<evidence type="ECO:0000313" key="3">
    <source>
        <dbReference type="Proteomes" id="UP000326396"/>
    </source>
</evidence>
<proteinExistence type="predicted"/>
<name>A0A5N6NLQ5_9ASTR</name>
<reference evidence="2 3" key="1">
    <citation type="submission" date="2019-05" db="EMBL/GenBank/DDBJ databases">
        <title>Mikania micrantha, genome provides insights into the molecular mechanism of rapid growth.</title>
        <authorList>
            <person name="Liu B."/>
        </authorList>
    </citation>
    <scope>NUCLEOTIDE SEQUENCE [LARGE SCALE GENOMIC DNA]</scope>
    <source>
        <strain evidence="2">NLD-2019</strain>
        <tissue evidence="2">Leaf</tissue>
    </source>
</reference>
<dbReference type="PANTHER" id="PTHR33595">
    <property type="entry name" value="VON WILLEBRAND FACTOR A DOMAIN PROTEIN"/>
    <property type="match status" value="1"/>
</dbReference>